<dbReference type="Proteomes" id="UP000238479">
    <property type="component" value="Chromosome 6"/>
</dbReference>
<dbReference type="Gramene" id="PRQ22143">
    <property type="protein sequence ID" value="PRQ22143"/>
    <property type="gene ID" value="RchiOBHm_Chr6g0247021"/>
</dbReference>
<accession>A0A2P6PJM9</accession>
<organism evidence="1 2">
    <name type="scientific">Rosa chinensis</name>
    <name type="common">China rose</name>
    <dbReference type="NCBI Taxonomy" id="74649"/>
    <lineage>
        <taxon>Eukaryota</taxon>
        <taxon>Viridiplantae</taxon>
        <taxon>Streptophyta</taxon>
        <taxon>Embryophyta</taxon>
        <taxon>Tracheophyta</taxon>
        <taxon>Spermatophyta</taxon>
        <taxon>Magnoliopsida</taxon>
        <taxon>eudicotyledons</taxon>
        <taxon>Gunneridae</taxon>
        <taxon>Pentapetalae</taxon>
        <taxon>rosids</taxon>
        <taxon>fabids</taxon>
        <taxon>Rosales</taxon>
        <taxon>Rosaceae</taxon>
        <taxon>Rosoideae</taxon>
        <taxon>Rosoideae incertae sedis</taxon>
        <taxon>Rosa</taxon>
    </lineage>
</organism>
<gene>
    <name evidence="1" type="ORF">RchiOBHm_Chr6g0247021</name>
</gene>
<keyword evidence="2" id="KW-1185">Reference proteome</keyword>
<dbReference type="EMBL" id="PDCK01000044">
    <property type="protein sequence ID" value="PRQ22143.1"/>
    <property type="molecule type" value="Genomic_DNA"/>
</dbReference>
<proteinExistence type="predicted"/>
<evidence type="ECO:0000313" key="1">
    <source>
        <dbReference type="EMBL" id="PRQ22143.1"/>
    </source>
</evidence>
<comment type="caution">
    <text evidence="1">The sequence shown here is derived from an EMBL/GenBank/DDBJ whole genome shotgun (WGS) entry which is preliminary data.</text>
</comment>
<sequence length="134" mass="15307">MKYRFCPCCLRQLQVCHSSTPFLRDGFCFSLTVVVFHNRNHLPELIISSSRSIPSDSVEEEVEAVLYESRVCEIQIGGEKSVSYRSFVADKLWTCVCQERGRVLIIIHNDSTNRVTYKSPKVEGSLNPQSHKLP</sequence>
<reference evidence="1 2" key="1">
    <citation type="journal article" date="2018" name="Nat. Genet.">
        <title>The Rosa genome provides new insights in the design of modern roses.</title>
        <authorList>
            <person name="Bendahmane M."/>
        </authorList>
    </citation>
    <scope>NUCLEOTIDE SEQUENCE [LARGE SCALE GENOMIC DNA]</scope>
    <source>
        <strain evidence="2">cv. Old Blush</strain>
    </source>
</reference>
<protein>
    <submittedName>
        <fullName evidence="1">Uncharacterized protein</fullName>
    </submittedName>
</protein>
<dbReference type="AlphaFoldDB" id="A0A2P6PJM9"/>
<name>A0A2P6PJM9_ROSCH</name>
<evidence type="ECO:0000313" key="2">
    <source>
        <dbReference type="Proteomes" id="UP000238479"/>
    </source>
</evidence>